<keyword evidence="2" id="KW-1185">Reference proteome</keyword>
<sequence>MTQDKPAVVCVFCGSTAGNDPVHLEAARALAYELHKNNVHLVYGGGNTGLMGEIAKTLVSLSGPQSVHGVIPRAMIQSTEMNVAGKDQTTPATARGKTAERVVSDSLDETAIADLTYGTTTIVSDMHTRKRLMAKLVLQGGPGSGFVAMAGGFGTIEEVMEMTTWNQLGIHNVGVVLLNINGYWDGLLLWIRTAVHEGFINGKNGSILMEAHDVKEVWPILVEYQCSSERYELNWGQE</sequence>
<gene>
    <name evidence="1" type="ORF">IFM53868_07083</name>
</gene>
<accession>A0ABQ1B3M1</accession>
<dbReference type="Gene3D" id="3.40.50.450">
    <property type="match status" value="1"/>
</dbReference>
<dbReference type="Pfam" id="PF03641">
    <property type="entry name" value="Lysine_decarbox"/>
    <property type="match status" value="1"/>
</dbReference>
<organism evidence="1 2">
    <name type="scientific">Aspergillus udagawae</name>
    <dbReference type="NCBI Taxonomy" id="91492"/>
    <lineage>
        <taxon>Eukaryota</taxon>
        <taxon>Fungi</taxon>
        <taxon>Dikarya</taxon>
        <taxon>Ascomycota</taxon>
        <taxon>Pezizomycotina</taxon>
        <taxon>Eurotiomycetes</taxon>
        <taxon>Eurotiomycetidae</taxon>
        <taxon>Eurotiales</taxon>
        <taxon>Aspergillaceae</taxon>
        <taxon>Aspergillus</taxon>
        <taxon>Aspergillus subgen. Fumigati</taxon>
    </lineage>
</organism>
<comment type="caution">
    <text evidence="1">The sequence shown here is derived from an EMBL/GenBank/DDBJ whole genome shotgun (WGS) entry which is preliminary data.</text>
</comment>
<evidence type="ECO:0000313" key="1">
    <source>
        <dbReference type="EMBL" id="GFF93127.1"/>
    </source>
</evidence>
<dbReference type="PANTHER" id="PTHR31223">
    <property type="entry name" value="LOG FAMILY PROTEIN YJL055W"/>
    <property type="match status" value="1"/>
</dbReference>
<reference evidence="1 2" key="1">
    <citation type="submission" date="2020-01" db="EMBL/GenBank/DDBJ databases">
        <title>Draft genome sequence of Aspergillus udagawae IFM 53868.</title>
        <authorList>
            <person name="Takahashi H."/>
            <person name="Yaguchi T."/>
        </authorList>
    </citation>
    <scope>NUCLEOTIDE SEQUENCE [LARGE SCALE GENOMIC DNA]</scope>
    <source>
        <strain evidence="1 2">IFM 53868</strain>
    </source>
</reference>
<dbReference type="EMBL" id="BLKG01000088">
    <property type="protein sequence ID" value="GFF93127.1"/>
    <property type="molecule type" value="Genomic_DNA"/>
</dbReference>
<evidence type="ECO:0008006" key="3">
    <source>
        <dbReference type="Google" id="ProtNLM"/>
    </source>
</evidence>
<evidence type="ECO:0000313" key="2">
    <source>
        <dbReference type="Proteomes" id="UP000465266"/>
    </source>
</evidence>
<dbReference type="InterPro" id="IPR031100">
    <property type="entry name" value="LOG_fam"/>
</dbReference>
<protein>
    <recommendedName>
        <fullName evidence="3">LOG family protein YJL055W</fullName>
    </recommendedName>
</protein>
<name>A0ABQ1B3M1_9EURO</name>
<dbReference type="InterPro" id="IPR005269">
    <property type="entry name" value="LOG"/>
</dbReference>
<dbReference type="NCBIfam" id="TIGR00730">
    <property type="entry name" value="Rossman fold protein, TIGR00730 family"/>
    <property type="match status" value="1"/>
</dbReference>
<dbReference type="PANTHER" id="PTHR31223:SF70">
    <property type="entry name" value="LOG FAMILY PROTEIN YJL055W"/>
    <property type="match status" value="1"/>
</dbReference>
<dbReference type="Proteomes" id="UP000465266">
    <property type="component" value="Unassembled WGS sequence"/>
</dbReference>
<dbReference type="SUPFAM" id="SSF102405">
    <property type="entry name" value="MCP/YpsA-like"/>
    <property type="match status" value="1"/>
</dbReference>
<proteinExistence type="predicted"/>